<dbReference type="EMBL" id="BJWL01000008">
    <property type="protein sequence ID" value="GFY93357.1"/>
    <property type="molecule type" value="Genomic_DNA"/>
</dbReference>
<dbReference type="Proteomes" id="UP000585474">
    <property type="component" value="Unassembled WGS sequence"/>
</dbReference>
<organism evidence="2 3">
    <name type="scientific">Actinidia rufa</name>
    <dbReference type="NCBI Taxonomy" id="165716"/>
    <lineage>
        <taxon>Eukaryota</taxon>
        <taxon>Viridiplantae</taxon>
        <taxon>Streptophyta</taxon>
        <taxon>Embryophyta</taxon>
        <taxon>Tracheophyta</taxon>
        <taxon>Spermatophyta</taxon>
        <taxon>Magnoliopsida</taxon>
        <taxon>eudicotyledons</taxon>
        <taxon>Gunneridae</taxon>
        <taxon>Pentapetalae</taxon>
        <taxon>asterids</taxon>
        <taxon>Ericales</taxon>
        <taxon>Actinidiaceae</taxon>
        <taxon>Actinidia</taxon>
    </lineage>
</organism>
<comment type="caution">
    <text evidence="2">The sequence shown here is derived from an EMBL/GenBank/DDBJ whole genome shotgun (WGS) entry which is preliminary data.</text>
</comment>
<keyword evidence="1" id="KW-0472">Membrane</keyword>
<dbReference type="AlphaFoldDB" id="A0A7J0F608"/>
<feature type="transmembrane region" description="Helical" evidence="1">
    <location>
        <begin position="167"/>
        <end position="188"/>
    </location>
</feature>
<sequence length="415" mass="46900">MKEELQGKFLPFEREALGGVHVEDVDGDNEGQILVIHRVMIAPKASTNDRWQRQSLLNAMCMAGGKLCLVFIGSGSTEEGHTQTQGAASPFRRHRSSTTKLCQVSSFILQIKVESRLASSSIVREPFLPNFAFLPNLVAIDLKLRCNPLGFLCLTLPFLFFHERVLFFTLGLGQWFSADLYIVVVLVIQGMNRNGISQLDSDNDVTEVGIGNNGPWSYKNESIYMELMDENVKNYNRTEWCPIKGIVDATKEMWNRLYKEMWISLLCGYDPSAWRQHTAKGMNAFASTQSPSRIDNYDPEFKIKEDDIEDLEVDNFKAGVKERGQAITPKAISKSKSSRKKVELLEMREKARAASISVSSPYNDDSLGLFSQCSSILNGMDDLDGLSYSKAMTKLKDDPTWRPIFLKMLEKRKMD</sequence>
<evidence type="ECO:0000256" key="1">
    <source>
        <dbReference type="SAM" id="Phobius"/>
    </source>
</evidence>
<keyword evidence="3" id="KW-1185">Reference proteome</keyword>
<name>A0A7J0F608_9ERIC</name>
<evidence type="ECO:0000313" key="3">
    <source>
        <dbReference type="Proteomes" id="UP000585474"/>
    </source>
</evidence>
<keyword evidence="1" id="KW-0812">Transmembrane</keyword>
<evidence type="ECO:0000313" key="2">
    <source>
        <dbReference type="EMBL" id="GFY93357.1"/>
    </source>
</evidence>
<accession>A0A7J0F608</accession>
<gene>
    <name evidence="2" type="ORF">Acr_08g0017530</name>
</gene>
<proteinExistence type="predicted"/>
<evidence type="ECO:0008006" key="4">
    <source>
        <dbReference type="Google" id="ProtNLM"/>
    </source>
</evidence>
<keyword evidence="1" id="KW-1133">Transmembrane helix</keyword>
<dbReference type="OrthoDB" id="686198at2759"/>
<protein>
    <recommendedName>
        <fullName evidence="4">No apical meristem-associated C-terminal domain-containing protein</fullName>
    </recommendedName>
</protein>
<reference evidence="2 3" key="1">
    <citation type="submission" date="2019-07" db="EMBL/GenBank/DDBJ databases">
        <title>De Novo Assembly of kiwifruit Actinidia rufa.</title>
        <authorList>
            <person name="Sugita-Konishi S."/>
            <person name="Sato K."/>
            <person name="Mori E."/>
            <person name="Abe Y."/>
            <person name="Kisaki G."/>
            <person name="Hamano K."/>
            <person name="Suezawa K."/>
            <person name="Otani M."/>
            <person name="Fukuda T."/>
            <person name="Manabe T."/>
            <person name="Gomi K."/>
            <person name="Tabuchi M."/>
            <person name="Akimitsu K."/>
            <person name="Kataoka I."/>
        </authorList>
    </citation>
    <scope>NUCLEOTIDE SEQUENCE [LARGE SCALE GENOMIC DNA]</scope>
    <source>
        <strain evidence="3">cv. Fuchu</strain>
    </source>
</reference>